<dbReference type="InterPro" id="IPR036935">
    <property type="entry name" value="Ribosomal_bL9_N_sf"/>
</dbReference>
<keyword evidence="3 7" id="KW-0694">RNA-binding</keyword>
<name>A0ABT0Z5X4_9FLAO</name>
<evidence type="ECO:0000256" key="4">
    <source>
        <dbReference type="ARBA" id="ARBA00022980"/>
    </source>
</evidence>
<dbReference type="InterPro" id="IPR020594">
    <property type="entry name" value="Ribosomal_bL9_bac/chp"/>
</dbReference>
<dbReference type="InterPro" id="IPR020070">
    <property type="entry name" value="Ribosomal_bL9_N"/>
</dbReference>
<dbReference type="InterPro" id="IPR036791">
    <property type="entry name" value="Ribosomal_bL9_C_sf"/>
</dbReference>
<dbReference type="InterPro" id="IPR009027">
    <property type="entry name" value="Ribosomal_bL9/RNase_H1_N"/>
</dbReference>
<evidence type="ECO:0000313" key="10">
    <source>
        <dbReference type="EMBL" id="MCM8570823.1"/>
    </source>
</evidence>
<reference evidence="10" key="1">
    <citation type="submission" date="2022-06" db="EMBL/GenBank/DDBJ databases">
        <title>Gramella sediminis sp. nov., isolated from deep-sea sediment of the Indian Ocean.</title>
        <authorList>
            <person name="Yang L."/>
        </authorList>
    </citation>
    <scope>NUCLEOTIDE SEQUENCE</scope>
    <source>
        <strain evidence="10">HMD3159</strain>
    </source>
</reference>
<dbReference type="RefSeq" id="WP_252115395.1">
    <property type="nucleotide sequence ID" value="NZ_JAMSCK010000006.1"/>
</dbReference>
<feature type="domain" description="Ribosomal protein L9" evidence="8">
    <location>
        <begin position="1"/>
        <end position="46"/>
    </location>
</feature>
<dbReference type="Gene3D" id="3.40.5.10">
    <property type="entry name" value="Ribosomal protein L9, N-terminal domain"/>
    <property type="match status" value="1"/>
</dbReference>
<dbReference type="HAMAP" id="MF_00503">
    <property type="entry name" value="Ribosomal_bL9"/>
    <property type="match status" value="1"/>
</dbReference>
<dbReference type="InterPro" id="IPR020069">
    <property type="entry name" value="Ribosomal_bL9_C"/>
</dbReference>
<dbReference type="PANTHER" id="PTHR21368">
    <property type="entry name" value="50S RIBOSOMAL PROTEIN L9"/>
    <property type="match status" value="1"/>
</dbReference>
<proteinExistence type="inferred from homology"/>
<keyword evidence="4 7" id="KW-0689">Ribosomal protein</keyword>
<evidence type="ECO:0000256" key="2">
    <source>
        <dbReference type="ARBA" id="ARBA00022730"/>
    </source>
</evidence>
<keyword evidence="5 7" id="KW-0687">Ribonucleoprotein</keyword>
<dbReference type="EMBL" id="JAMSCK010000006">
    <property type="protein sequence ID" value="MCM8570823.1"/>
    <property type="molecule type" value="Genomic_DNA"/>
</dbReference>
<evidence type="ECO:0000256" key="6">
    <source>
        <dbReference type="ARBA" id="ARBA00035292"/>
    </source>
</evidence>
<evidence type="ECO:0000256" key="7">
    <source>
        <dbReference type="HAMAP-Rule" id="MF_00503"/>
    </source>
</evidence>
<dbReference type="Gene3D" id="3.10.430.100">
    <property type="entry name" value="Ribosomal protein L9, C-terminal domain"/>
    <property type="match status" value="1"/>
</dbReference>
<dbReference type="Pfam" id="PF03948">
    <property type="entry name" value="Ribosomal_L9_C"/>
    <property type="match status" value="1"/>
</dbReference>
<dbReference type="InterPro" id="IPR000244">
    <property type="entry name" value="Ribosomal_bL9"/>
</dbReference>
<dbReference type="GO" id="GO:0005840">
    <property type="term" value="C:ribosome"/>
    <property type="evidence" value="ECO:0007669"/>
    <property type="project" value="UniProtKB-KW"/>
</dbReference>
<organism evidence="10 11">
    <name type="scientific">Gramella jeungdoensis</name>
    <dbReference type="NCBI Taxonomy" id="708091"/>
    <lineage>
        <taxon>Bacteria</taxon>
        <taxon>Pseudomonadati</taxon>
        <taxon>Bacteroidota</taxon>
        <taxon>Flavobacteriia</taxon>
        <taxon>Flavobacteriales</taxon>
        <taxon>Flavobacteriaceae</taxon>
        <taxon>Christiangramia</taxon>
    </lineage>
</organism>
<comment type="similarity">
    <text evidence="1 7">Belongs to the bacterial ribosomal protein bL9 family.</text>
</comment>
<evidence type="ECO:0000313" key="11">
    <source>
        <dbReference type="Proteomes" id="UP001155077"/>
    </source>
</evidence>
<keyword evidence="2 7" id="KW-0699">rRNA-binding</keyword>
<dbReference type="Proteomes" id="UP001155077">
    <property type="component" value="Unassembled WGS sequence"/>
</dbReference>
<evidence type="ECO:0000259" key="9">
    <source>
        <dbReference type="Pfam" id="PF03948"/>
    </source>
</evidence>
<dbReference type="SUPFAM" id="SSF55653">
    <property type="entry name" value="Ribosomal protein L9 C-domain"/>
    <property type="match status" value="1"/>
</dbReference>
<dbReference type="NCBIfam" id="TIGR00158">
    <property type="entry name" value="L9"/>
    <property type="match status" value="1"/>
</dbReference>
<keyword evidence="11" id="KW-1185">Reference proteome</keyword>
<evidence type="ECO:0000256" key="3">
    <source>
        <dbReference type="ARBA" id="ARBA00022884"/>
    </source>
</evidence>
<gene>
    <name evidence="7 10" type="primary">rplI</name>
    <name evidence="10" type="ORF">NE848_15610</name>
</gene>
<comment type="function">
    <text evidence="7">Binds to the 23S rRNA.</text>
</comment>
<comment type="caution">
    <text evidence="10">The sequence shown here is derived from an EMBL/GenBank/DDBJ whole genome shotgun (WGS) entry which is preliminary data.</text>
</comment>
<evidence type="ECO:0000259" key="8">
    <source>
        <dbReference type="Pfam" id="PF01281"/>
    </source>
</evidence>
<protein>
    <recommendedName>
        <fullName evidence="6 7">Large ribosomal subunit protein bL9</fullName>
    </recommendedName>
</protein>
<sequence length="149" mass="16502">MEVILKKDVDNLGFKDDVVSVKNGYGRNYLIPQGFAELATPSARKVLEETLKQRAYKEQKHIDEAKKQAEKLNSLEIRLTAKAGAGDKLFGSITNGDLADALAKEGVEIEKKYISIAGGNIKRLGQYEATLRFHREVVSNFTFDVVGEA</sequence>
<feature type="domain" description="Large ribosomal subunit protein bL9 C-terminal" evidence="9">
    <location>
        <begin position="64"/>
        <end position="146"/>
    </location>
</feature>
<evidence type="ECO:0000256" key="1">
    <source>
        <dbReference type="ARBA" id="ARBA00010605"/>
    </source>
</evidence>
<dbReference type="Pfam" id="PF01281">
    <property type="entry name" value="Ribosomal_L9_N"/>
    <property type="match status" value="1"/>
</dbReference>
<accession>A0ABT0Z5X4</accession>
<evidence type="ECO:0000256" key="5">
    <source>
        <dbReference type="ARBA" id="ARBA00023274"/>
    </source>
</evidence>
<dbReference type="SUPFAM" id="SSF55658">
    <property type="entry name" value="L9 N-domain-like"/>
    <property type="match status" value="1"/>
</dbReference>